<dbReference type="Proteomes" id="UP000663836">
    <property type="component" value="Unassembled WGS sequence"/>
</dbReference>
<proteinExistence type="predicted"/>
<evidence type="ECO:0000313" key="2">
    <source>
        <dbReference type="EMBL" id="CAF4099421.1"/>
    </source>
</evidence>
<keyword evidence="1" id="KW-1133">Transmembrane helix</keyword>
<comment type="caution">
    <text evidence="2">The sequence shown here is derived from an EMBL/GenBank/DDBJ whole genome shotgun (WGS) entry which is preliminary data.</text>
</comment>
<gene>
    <name evidence="2" type="ORF">JBS370_LOCUS31661</name>
</gene>
<reference evidence="2" key="1">
    <citation type="submission" date="2021-02" db="EMBL/GenBank/DDBJ databases">
        <authorList>
            <person name="Nowell W R."/>
        </authorList>
    </citation>
    <scope>NUCLEOTIDE SEQUENCE</scope>
</reference>
<feature type="transmembrane region" description="Helical" evidence="1">
    <location>
        <begin position="118"/>
        <end position="139"/>
    </location>
</feature>
<protein>
    <submittedName>
        <fullName evidence="2">Uncharacterized protein</fullName>
    </submittedName>
</protein>
<evidence type="ECO:0000313" key="3">
    <source>
        <dbReference type="Proteomes" id="UP000663836"/>
    </source>
</evidence>
<keyword evidence="1" id="KW-0472">Membrane</keyword>
<name>A0A819URI3_9BILA</name>
<dbReference type="AlphaFoldDB" id="A0A819URI3"/>
<keyword evidence="1" id="KW-0812">Transmembrane</keyword>
<evidence type="ECO:0000256" key="1">
    <source>
        <dbReference type="SAM" id="Phobius"/>
    </source>
</evidence>
<accession>A0A819URI3</accession>
<dbReference type="EMBL" id="CAJOBD010007941">
    <property type="protein sequence ID" value="CAF4099421.1"/>
    <property type="molecule type" value="Genomic_DNA"/>
</dbReference>
<feature type="transmembrane region" description="Helical" evidence="1">
    <location>
        <begin position="6"/>
        <end position="37"/>
    </location>
</feature>
<sequence>MDRVYIFAIVGGLFGGLVTSLRLIVPVAAKLFYWIILRQRRRRANIHNQQRDRHEEPLRIGPPGLFLPGLVVGCLPYDGLRWTYTASYEAYFAACAPSHCNFEYATRNNLLHVATSVLGLYGGLTIGLRFIIWNVIRLYRWMKRRIRSRRVTVQS</sequence>
<feature type="transmembrane region" description="Helical" evidence="1">
    <location>
        <begin position="58"/>
        <end position="78"/>
    </location>
</feature>
<organism evidence="2 3">
    <name type="scientific">Rotaria sordida</name>
    <dbReference type="NCBI Taxonomy" id="392033"/>
    <lineage>
        <taxon>Eukaryota</taxon>
        <taxon>Metazoa</taxon>
        <taxon>Spiralia</taxon>
        <taxon>Gnathifera</taxon>
        <taxon>Rotifera</taxon>
        <taxon>Eurotatoria</taxon>
        <taxon>Bdelloidea</taxon>
        <taxon>Philodinida</taxon>
        <taxon>Philodinidae</taxon>
        <taxon>Rotaria</taxon>
    </lineage>
</organism>